<evidence type="ECO:0000313" key="2">
    <source>
        <dbReference type="Proteomes" id="UP001153334"/>
    </source>
</evidence>
<dbReference type="Proteomes" id="UP001153334">
    <property type="component" value="Unassembled WGS sequence"/>
</dbReference>
<accession>A0ACC2HY74</accession>
<gene>
    <name evidence="1" type="ORF">ONZ43_g6544</name>
</gene>
<organism evidence="1 2">
    <name type="scientific">Nemania bipapillata</name>
    <dbReference type="NCBI Taxonomy" id="110536"/>
    <lineage>
        <taxon>Eukaryota</taxon>
        <taxon>Fungi</taxon>
        <taxon>Dikarya</taxon>
        <taxon>Ascomycota</taxon>
        <taxon>Pezizomycotina</taxon>
        <taxon>Sordariomycetes</taxon>
        <taxon>Xylariomycetidae</taxon>
        <taxon>Xylariales</taxon>
        <taxon>Xylariaceae</taxon>
        <taxon>Nemania</taxon>
    </lineage>
</organism>
<protein>
    <submittedName>
        <fullName evidence="1">Uncharacterized protein</fullName>
    </submittedName>
</protein>
<comment type="caution">
    <text evidence="1">The sequence shown here is derived from an EMBL/GenBank/DDBJ whole genome shotgun (WGS) entry which is preliminary data.</text>
</comment>
<name>A0ACC2HY74_9PEZI</name>
<proteinExistence type="predicted"/>
<sequence>MFSKLATLALASSLCAGAIAQRTLEYDIPAEEALALSQLVNDEDDQVFSIQKGKEISPDYPLIYRVALPIPPIKQPKQIITNPVTGKDIWYYEIEEKLFQHQVFPNLLPATLVGYDGMTPGPSIIVPRGTESVVRFVNNAQRETSVHLHGSPSRAPFDGWAADTTNPGEYKDYYYPNFQSARLLWYHDHALGITAENAYFGLAGAYILTDPAEDVLGLPSGYGEFDIPIILAAKYYNQNGTLQSQLQEDTSTWGDIIHVNGQPWPFLDVQPRKYRFRVLNTGISRNYALYFARSTNTDGQLPFQVIASDSGLLDEPVTVDTLPSVTKSSSTSHNSPANKSSSATSQTSAGSAWTTTSRTRTK</sequence>
<keyword evidence="2" id="KW-1185">Reference proteome</keyword>
<evidence type="ECO:0000313" key="1">
    <source>
        <dbReference type="EMBL" id="KAJ8108052.1"/>
    </source>
</evidence>
<reference evidence="1" key="1">
    <citation type="submission" date="2022-11" db="EMBL/GenBank/DDBJ databases">
        <title>Genome Sequence of Nemania bipapillata.</title>
        <authorList>
            <person name="Buettner E."/>
        </authorList>
    </citation>
    <scope>NUCLEOTIDE SEQUENCE</scope>
    <source>
        <strain evidence="1">CP14</strain>
    </source>
</reference>
<dbReference type="EMBL" id="JAPESX010002378">
    <property type="protein sequence ID" value="KAJ8108052.1"/>
    <property type="molecule type" value="Genomic_DNA"/>
</dbReference>